<reference evidence="12 13" key="1">
    <citation type="submission" date="2019-03" db="EMBL/GenBank/DDBJ databases">
        <title>Genomic Encyclopedia of Type Strains, Phase IV (KMG-IV): sequencing the most valuable type-strain genomes for metagenomic binning, comparative biology and taxonomic classification.</title>
        <authorList>
            <person name="Goeker M."/>
        </authorList>
    </citation>
    <scope>NUCLEOTIDE SEQUENCE [LARGE SCALE GENOMIC DNA]</scope>
    <source>
        <strain evidence="12 13">DSM 24629</strain>
    </source>
</reference>
<dbReference type="InterPro" id="IPR001867">
    <property type="entry name" value="OmpR/PhoB-type_DNA-bd"/>
</dbReference>
<dbReference type="InterPro" id="IPR016032">
    <property type="entry name" value="Sig_transdc_resp-reg_C-effctor"/>
</dbReference>
<feature type="modified residue" description="4-aspartylphosphate" evidence="8">
    <location>
        <position position="54"/>
    </location>
</feature>
<name>A0A4R3MLG0_9FIRM</name>
<dbReference type="InterPro" id="IPR036388">
    <property type="entry name" value="WH-like_DNA-bd_sf"/>
</dbReference>
<dbReference type="InterPro" id="IPR011006">
    <property type="entry name" value="CheY-like_superfamily"/>
</dbReference>
<dbReference type="FunFam" id="1.10.10.10:FF:000018">
    <property type="entry name" value="DNA-binding response regulator ResD"/>
    <property type="match status" value="1"/>
</dbReference>
<dbReference type="GO" id="GO:0006355">
    <property type="term" value="P:regulation of DNA-templated transcription"/>
    <property type="evidence" value="ECO:0007669"/>
    <property type="project" value="InterPro"/>
</dbReference>
<gene>
    <name evidence="12" type="ORF">EDC18_103183</name>
</gene>
<comment type="caution">
    <text evidence="12">The sequence shown here is derived from an EMBL/GenBank/DDBJ whole genome shotgun (WGS) entry which is preliminary data.</text>
</comment>
<keyword evidence="13" id="KW-1185">Reference proteome</keyword>
<dbReference type="Pfam" id="PF00072">
    <property type="entry name" value="Response_reg"/>
    <property type="match status" value="1"/>
</dbReference>
<dbReference type="GO" id="GO:0005829">
    <property type="term" value="C:cytosol"/>
    <property type="evidence" value="ECO:0007669"/>
    <property type="project" value="TreeGrafter"/>
</dbReference>
<protein>
    <recommendedName>
        <fullName evidence="1">Stage 0 sporulation protein A homolog</fullName>
    </recommendedName>
</protein>
<evidence type="ECO:0000256" key="6">
    <source>
        <dbReference type="ARBA" id="ARBA00023163"/>
    </source>
</evidence>
<dbReference type="FunFam" id="3.40.50.2300:FF:000001">
    <property type="entry name" value="DNA-binding response regulator PhoB"/>
    <property type="match status" value="1"/>
</dbReference>
<dbReference type="SMART" id="SM00862">
    <property type="entry name" value="Trans_reg_C"/>
    <property type="match status" value="1"/>
</dbReference>
<evidence type="ECO:0000256" key="9">
    <source>
        <dbReference type="PROSITE-ProRule" id="PRU01091"/>
    </source>
</evidence>
<dbReference type="InterPro" id="IPR039420">
    <property type="entry name" value="WalR-like"/>
</dbReference>
<sequence length="234" mass="26392">MVGTKVLIVDDEVELADILSDYLEKEGFVTKTAHNGEEALDYFKAFNPQLVILDIMMPKIDGMEVCRIIRSMSSIPVLMLSSKSSEIDKILGLGLGADDYITKPFSPGEVVARVKAQLRRYLQLSSPSLEEKGLLQFGDLVIDSKSYSVRIGEKIAGLAAKEFEILLYMAKHPNQVFSREQLFDQIWGFDEYGDVNTVTVHIRKIREKIEKEPSEPKYIKTVWGVGYKFDGGDF</sequence>
<dbReference type="RefSeq" id="WP_132251207.1">
    <property type="nucleotide sequence ID" value="NZ_SMAL01000003.1"/>
</dbReference>
<dbReference type="Gene3D" id="6.10.250.690">
    <property type="match status" value="1"/>
</dbReference>
<dbReference type="PANTHER" id="PTHR48111">
    <property type="entry name" value="REGULATOR OF RPOS"/>
    <property type="match status" value="1"/>
</dbReference>
<dbReference type="SMART" id="SM00448">
    <property type="entry name" value="REC"/>
    <property type="match status" value="1"/>
</dbReference>
<evidence type="ECO:0000256" key="3">
    <source>
        <dbReference type="ARBA" id="ARBA00023012"/>
    </source>
</evidence>
<keyword evidence="2 8" id="KW-0597">Phosphoprotein</keyword>
<dbReference type="SUPFAM" id="SSF46894">
    <property type="entry name" value="C-terminal effector domain of the bipartite response regulators"/>
    <property type="match status" value="1"/>
</dbReference>
<dbReference type="EMBL" id="SMAL01000003">
    <property type="protein sequence ID" value="TCT15478.1"/>
    <property type="molecule type" value="Genomic_DNA"/>
</dbReference>
<dbReference type="GO" id="GO:0032993">
    <property type="term" value="C:protein-DNA complex"/>
    <property type="evidence" value="ECO:0007669"/>
    <property type="project" value="TreeGrafter"/>
</dbReference>
<evidence type="ECO:0000256" key="8">
    <source>
        <dbReference type="PROSITE-ProRule" id="PRU00169"/>
    </source>
</evidence>
<keyword evidence="4" id="KW-0805">Transcription regulation</keyword>
<keyword evidence="5 9" id="KW-0238">DNA-binding</keyword>
<keyword evidence="3" id="KW-0902">Two-component regulatory system</keyword>
<dbReference type="CDD" id="cd00383">
    <property type="entry name" value="trans_reg_C"/>
    <property type="match status" value="1"/>
</dbReference>
<dbReference type="Pfam" id="PF00486">
    <property type="entry name" value="Trans_reg_C"/>
    <property type="match status" value="1"/>
</dbReference>
<keyword evidence="6" id="KW-0804">Transcription</keyword>
<dbReference type="GO" id="GO:0000156">
    <property type="term" value="F:phosphorelay response regulator activity"/>
    <property type="evidence" value="ECO:0007669"/>
    <property type="project" value="TreeGrafter"/>
</dbReference>
<dbReference type="PANTHER" id="PTHR48111:SF40">
    <property type="entry name" value="PHOSPHATE REGULON TRANSCRIPTIONAL REGULATORY PROTEIN PHOB"/>
    <property type="match status" value="1"/>
</dbReference>
<feature type="domain" description="OmpR/PhoB-type" evidence="11">
    <location>
        <begin position="132"/>
        <end position="231"/>
    </location>
</feature>
<feature type="DNA-binding region" description="OmpR/PhoB-type" evidence="9">
    <location>
        <begin position="132"/>
        <end position="231"/>
    </location>
</feature>
<dbReference type="OrthoDB" id="9790442at2"/>
<evidence type="ECO:0000256" key="5">
    <source>
        <dbReference type="ARBA" id="ARBA00023125"/>
    </source>
</evidence>
<organism evidence="12 13">
    <name type="scientific">Natranaerovirga pectinivora</name>
    <dbReference type="NCBI Taxonomy" id="682400"/>
    <lineage>
        <taxon>Bacteria</taxon>
        <taxon>Bacillati</taxon>
        <taxon>Bacillota</taxon>
        <taxon>Clostridia</taxon>
        <taxon>Lachnospirales</taxon>
        <taxon>Natranaerovirgaceae</taxon>
        <taxon>Natranaerovirga</taxon>
    </lineage>
</organism>
<evidence type="ECO:0000256" key="4">
    <source>
        <dbReference type="ARBA" id="ARBA00023015"/>
    </source>
</evidence>
<dbReference type="Gene3D" id="3.40.50.2300">
    <property type="match status" value="1"/>
</dbReference>
<dbReference type="PROSITE" id="PS51755">
    <property type="entry name" value="OMPR_PHOB"/>
    <property type="match status" value="1"/>
</dbReference>
<evidence type="ECO:0000256" key="2">
    <source>
        <dbReference type="ARBA" id="ARBA00022553"/>
    </source>
</evidence>
<evidence type="ECO:0000259" key="10">
    <source>
        <dbReference type="PROSITE" id="PS50110"/>
    </source>
</evidence>
<feature type="domain" description="Response regulatory" evidence="10">
    <location>
        <begin position="5"/>
        <end position="118"/>
    </location>
</feature>
<accession>A0A4R3MLG0</accession>
<evidence type="ECO:0000256" key="7">
    <source>
        <dbReference type="ARBA" id="ARBA00024867"/>
    </source>
</evidence>
<evidence type="ECO:0000313" key="12">
    <source>
        <dbReference type="EMBL" id="TCT15478.1"/>
    </source>
</evidence>
<evidence type="ECO:0000313" key="13">
    <source>
        <dbReference type="Proteomes" id="UP000294902"/>
    </source>
</evidence>
<dbReference type="InterPro" id="IPR001789">
    <property type="entry name" value="Sig_transdc_resp-reg_receiver"/>
</dbReference>
<dbReference type="Proteomes" id="UP000294902">
    <property type="component" value="Unassembled WGS sequence"/>
</dbReference>
<dbReference type="SUPFAM" id="SSF52172">
    <property type="entry name" value="CheY-like"/>
    <property type="match status" value="1"/>
</dbReference>
<dbReference type="AlphaFoldDB" id="A0A4R3MLG0"/>
<comment type="function">
    <text evidence="7">May play the central regulatory role in sporulation. It may be an element of the effector pathway responsible for the activation of sporulation genes in response to nutritional stress. Spo0A may act in concert with spo0H (a sigma factor) to control the expression of some genes that are critical to the sporulation process.</text>
</comment>
<evidence type="ECO:0000259" key="11">
    <source>
        <dbReference type="PROSITE" id="PS51755"/>
    </source>
</evidence>
<dbReference type="PROSITE" id="PS50110">
    <property type="entry name" value="RESPONSE_REGULATORY"/>
    <property type="match status" value="1"/>
</dbReference>
<proteinExistence type="predicted"/>
<dbReference type="GO" id="GO:0000976">
    <property type="term" value="F:transcription cis-regulatory region binding"/>
    <property type="evidence" value="ECO:0007669"/>
    <property type="project" value="TreeGrafter"/>
</dbReference>
<evidence type="ECO:0000256" key="1">
    <source>
        <dbReference type="ARBA" id="ARBA00018672"/>
    </source>
</evidence>
<dbReference type="Gene3D" id="1.10.10.10">
    <property type="entry name" value="Winged helix-like DNA-binding domain superfamily/Winged helix DNA-binding domain"/>
    <property type="match status" value="1"/>
</dbReference>